<gene>
    <name evidence="1" type="ORF">E2C01_054511</name>
</gene>
<dbReference type="EMBL" id="VSRR010017550">
    <property type="protein sequence ID" value="MPC60466.1"/>
    <property type="molecule type" value="Genomic_DNA"/>
</dbReference>
<protein>
    <submittedName>
        <fullName evidence="1">Uncharacterized protein</fullName>
    </submittedName>
</protein>
<reference evidence="1 2" key="1">
    <citation type="submission" date="2019-05" db="EMBL/GenBank/DDBJ databases">
        <title>Another draft genome of Portunus trituberculatus and its Hox gene families provides insights of decapod evolution.</title>
        <authorList>
            <person name="Jeong J.-H."/>
            <person name="Song I."/>
            <person name="Kim S."/>
            <person name="Choi T."/>
            <person name="Kim D."/>
            <person name="Ryu S."/>
            <person name="Kim W."/>
        </authorList>
    </citation>
    <scope>NUCLEOTIDE SEQUENCE [LARGE SCALE GENOMIC DNA]</scope>
    <source>
        <tissue evidence="1">Muscle</tissue>
    </source>
</reference>
<keyword evidence="2" id="KW-1185">Reference proteome</keyword>
<proteinExistence type="predicted"/>
<evidence type="ECO:0000313" key="2">
    <source>
        <dbReference type="Proteomes" id="UP000324222"/>
    </source>
</evidence>
<dbReference type="Proteomes" id="UP000324222">
    <property type="component" value="Unassembled WGS sequence"/>
</dbReference>
<sequence>MVRGSGADPKEEKRVGTSSAFPFHLTRPLPGLFVRSSTTTINILVVMFLASTTNSTTTNLFSESSTSQHEITLRPETQQTEPGASNHRLVSHTLLNTTTLLHALPLIPLCLPSVANSLRPER</sequence>
<organism evidence="1 2">
    <name type="scientific">Portunus trituberculatus</name>
    <name type="common">Swimming crab</name>
    <name type="synonym">Neptunus trituberculatus</name>
    <dbReference type="NCBI Taxonomy" id="210409"/>
    <lineage>
        <taxon>Eukaryota</taxon>
        <taxon>Metazoa</taxon>
        <taxon>Ecdysozoa</taxon>
        <taxon>Arthropoda</taxon>
        <taxon>Crustacea</taxon>
        <taxon>Multicrustacea</taxon>
        <taxon>Malacostraca</taxon>
        <taxon>Eumalacostraca</taxon>
        <taxon>Eucarida</taxon>
        <taxon>Decapoda</taxon>
        <taxon>Pleocyemata</taxon>
        <taxon>Brachyura</taxon>
        <taxon>Eubrachyura</taxon>
        <taxon>Portunoidea</taxon>
        <taxon>Portunidae</taxon>
        <taxon>Portuninae</taxon>
        <taxon>Portunus</taxon>
    </lineage>
</organism>
<name>A0A5B7GS64_PORTR</name>
<evidence type="ECO:0000313" key="1">
    <source>
        <dbReference type="EMBL" id="MPC60466.1"/>
    </source>
</evidence>
<accession>A0A5B7GS64</accession>
<comment type="caution">
    <text evidence="1">The sequence shown here is derived from an EMBL/GenBank/DDBJ whole genome shotgun (WGS) entry which is preliminary data.</text>
</comment>
<dbReference type="AlphaFoldDB" id="A0A5B7GS64"/>